<proteinExistence type="predicted"/>
<dbReference type="GO" id="GO:0003677">
    <property type="term" value="F:DNA binding"/>
    <property type="evidence" value="ECO:0007669"/>
    <property type="project" value="InterPro"/>
</dbReference>
<comment type="caution">
    <text evidence="1">The sequence shown here is derived from an EMBL/GenBank/DDBJ whole genome shotgun (WGS) entry which is preliminary data.</text>
</comment>
<dbReference type="SUPFAM" id="SSF56349">
    <property type="entry name" value="DNA breaking-rejoining enzymes"/>
    <property type="match status" value="1"/>
</dbReference>
<dbReference type="EMBL" id="PYAW01000006">
    <property type="protein sequence ID" value="PSL44152.1"/>
    <property type="molecule type" value="Genomic_DNA"/>
</dbReference>
<dbReference type="InterPro" id="IPR011010">
    <property type="entry name" value="DNA_brk_join_enz"/>
</dbReference>
<gene>
    <name evidence="1" type="ORF">CLV51_10617</name>
</gene>
<dbReference type="AlphaFoldDB" id="A0A2P8HD98"/>
<protein>
    <submittedName>
        <fullName evidence="1">Uncharacterized protein</fullName>
    </submittedName>
</protein>
<dbReference type="Proteomes" id="UP000240971">
    <property type="component" value="Unassembled WGS sequence"/>
</dbReference>
<accession>A0A2P8HD98</accession>
<reference evidence="1 2" key="1">
    <citation type="submission" date="2018-03" db="EMBL/GenBank/DDBJ databases">
        <title>Genomic Encyclopedia of Archaeal and Bacterial Type Strains, Phase II (KMG-II): from individual species to whole genera.</title>
        <authorList>
            <person name="Goeker M."/>
        </authorList>
    </citation>
    <scope>NUCLEOTIDE SEQUENCE [LARGE SCALE GENOMIC DNA]</scope>
    <source>
        <strain evidence="1 2">DSM 24859</strain>
    </source>
</reference>
<evidence type="ECO:0000313" key="2">
    <source>
        <dbReference type="Proteomes" id="UP000240971"/>
    </source>
</evidence>
<organism evidence="1 2">
    <name type="scientific">Chitinophaga niastensis</name>
    <dbReference type="NCBI Taxonomy" id="536980"/>
    <lineage>
        <taxon>Bacteria</taxon>
        <taxon>Pseudomonadati</taxon>
        <taxon>Bacteroidota</taxon>
        <taxon>Chitinophagia</taxon>
        <taxon>Chitinophagales</taxon>
        <taxon>Chitinophagaceae</taxon>
        <taxon>Chitinophaga</taxon>
    </lineage>
</organism>
<evidence type="ECO:0000313" key="1">
    <source>
        <dbReference type="EMBL" id="PSL44152.1"/>
    </source>
</evidence>
<name>A0A2P8HD98_CHINA</name>
<sequence length="76" mass="8771">MECLKFDKPLNDFCLEDVQKIVDCFKNVHSNKPNTVNRKLRYLSTAYSDAQKIWPKDINPGNPFKLVKVKGEGKKS</sequence>
<keyword evidence="2" id="KW-1185">Reference proteome</keyword>